<keyword evidence="3" id="KW-1003">Cell membrane</keyword>
<evidence type="ECO:0000313" key="20">
    <source>
        <dbReference type="Proteomes" id="UP000436429"/>
    </source>
</evidence>
<dbReference type="Pfam" id="PF00664">
    <property type="entry name" value="ABC_membrane"/>
    <property type="match status" value="1"/>
</dbReference>
<evidence type="ECO:0000313" key="19">
    <source>
        <dbReference type="Proteomes" id="UP000253915"/>
    </source>
</evidence>
<feature type="domain" description="ABC transporter" evidence="11">
    <location>
        <begin position="339"/>
        <end position="576"/>
    </location>
</feature>
<dbReference type="GO" id="GO:0005886">
    <property type="term" value="C:plasma membrane"/>
    <property type="evidence" value="ECO:0007669"/>
    <property type="project" value="UniProtKB-SubCell"/>
</dbReference>
<proteinExistence type="inferred from homology"/>
<evidence type="ECO:0000256" key="8">
    <source>
        <dbReference type="ARBA" id="ARBA00023136"/>
    </source>
</evidence>
<dbReference type="InterPro" id="IPR027417">
    <property type="entry name" value="P-loop_NTPase"/>
</dbReference>
<feature type="transmembrane region" description="Helical" evidence="10">
    <location>
        <begin position="140"/>
        <end position="160"/>
    </location>
</feature>
<dbReference type="Pfam" id="PF00005">
    <property type="entry name" value="ABC_tran"/>
    <property type="match status" value="1"/>
</dbReference>
<reference evidence="13 20" key="2">
    <citation type="submission" date="2019-11" db="EMBL/GenBank/DDBJ databases">
        <title>Whole genome shotgun sequencing (WGS) data from Adlercreutzia equolifaciens ResAG-91, Eggerthella lenta MRI-F36, MRI-F37, MRI-F40, ResAG-49, ResAG-88, ResAG-121, ResAG-145, and Gordonibacter sp. ResAG-5, ResAG-26, ResAG-43, ResAG-50, ResAG-59.</title>
        <authorList>
            <person name="Stoll D.A."/>
            <person name="Danylec N."/>
            <person name="Franz C.M.A.P."/>
            <person name="Huch M."/>
        </authorList>
    </citation>
    <scope>NUCLEOTIDE SEQUENCE [LARGE SCALE GENOMIC DNA]</scope>
    <source>
        <strain evidence="13 20">ResAG-88</strain>
    </source>
</reference>
<dbReference type="Gene3D" id="3.40.50.300">
    <property type="entry name" value="P-loop containing nucleotide triphosphate hydrolases"/>
    <property type="match status" value="1"/>
</dbReference>
<evidence type="ECO:0000313" key="18">
    <source>
        <dbReference type="Proteomes" id="UP000253857"/>
    </source>
</evidence>
<dbReference type="SUPFAM" id="SSF52540">
    <property type="entry name" value="P-loop containing nucleoside triphosphate hydrolases"/>
    <property type="match status" value="1"/>
</dbReference>
<dbReference type="SMART" id="SM00382">
    <property type="entry name" value="AAA"/>
    <property type="match status" value="1"/>
</dbReference>
<dbReference type="InterPro" id="IPR036640">
    <property type="entry name" value="ABC1_TM_sf"/>
</dbReference>
<dbReference type="PROSITE" id="PS00211">
    <property type="entry name" value="ABC_TRANSPORTER_1"/>
    <property type="match status" value="1"/>
</dbReference>
<dbReference type="EMBL" id="PPUQ01000002">
    <property type="protein sequence ID" value="RDC41005.1"/>
    <property type="molecule type" value="Genomic_DNA"/>
</dbReference>
<evidence type="ECO:0000313" key="13">
    <source>
        <dbReference type="EMBL" id="MVN34029.1"/>
    </source>
</evidence>
<feature type="domain" description="ABC transmembrane type-1" evidence="12">
    <location>
        <begin position="21"/>
        <end position="308"/>
    </location>
</feature>
<dbReference type="EMBL" id="PPTX01000020">
    <property type="protein sequence ID" value="RDB76932.1"/>
    <property type="molecule type" value="Genomic_DNA"/>
</dbReference>
<dbReference type="Proteomes" id="UP000253752">
    <property type="component" value="Unassembled WGS sequence"/>
</dbReference>
<evidence type="ECO:0000313" key="14">
    <source>
        <dbReference type="EMBL" id="RDB76932.1"/>
    </source>
</evidence>
<evidence type="ECO:0000256" key="2">
    <source>
        <dbReference type="ARBA" id="ARBA00022448"/>
    </source>
</evidence>
<keyword evidence="6 15" id="KW-0067">ATP-binding</keyword>
<evidence type="ECO:0000256" key="9">
    <source>
        <dbReference type="ARBA" id="ARBA00023455"/>
    </source>
</evidence>
<keyword evidence="8 10" id="KW-0472">Membrane</keyword>
<dbReference type="GeneID" id="69509799"/>
<dbReference type="PANTHER" id="PTHR24221:SF397">
    <property type="entry name" value="ABC TRANSPORTER, ATP-BINDING TRANSMEMBRANE PROTEIN"/>
    <property type="match status" value="1"/>
</dbReference>
<dbReference type="GO" id="GO:0140359">
    <property type="term" value="F:ABC-type transporter activity"/>
    <property type="evidence" value="ECO:0007669"/>
    <property type="project" value="InterPro"/>
</dbReference>
<dbReference type="InterPro" id="IPR003593">
    <property type="entry name" value="AAA+_ATPase"/>
</dbReference>
<dbReference type="GO" id="GO:0034040">
    <property type="term" value="F:ATPase-coupled lipid transmembrane transporter activity"/>
    <property type="evidence" value="ECO:0007669"/>
    <property type="project" value="TreeGrafter"/>
</dbReference>
<dbReference type="OMA" id="CLAFYNL"/>
<dbReference type="FunFam" id="3.40.50.300:FF:000221">
    <property type="entry name" value="Multidrug ABC transporter ATP-binding protein"/>
    <property type="match status" value="1"/>
</dbReference>
<dbReference type="Proteomes" id="UP000253857">
    <property type="component" value="Unassembled WGS sequence"/>
</dbReference>
<dbReference type="Proteomes" id="UP000253915">
    <property type="component" value="Unassembled WGS sequence"/>
</dbReference>
<dbReference type="Proteomes" id="UP000436429">
    <property type="component" value="Unassembled WGS sequence"/>
</dbReference>
<dbReference type="EMBL" id="PPTY01000015">
    <property type="protein sequence ID" value="RDB84627.1"/>
    <property type="molecule type" value="Genomic_DNA"/>
</dbReference>
<dbReference type="AlphaFoldDB" id="A0A369NQU8"/>
<feature type="transmembrane region" description="Helical" evidence="10">
    <location>
        <begin position="166"/>
        <end position="183"/>
    </location>
</feature>
<dbReference type="InterPro" id="IPR003439">
    <property type="entry name" value="ABC_transporter-like_ATP-bd"/>
</dbReference>
<evidence type="ECO:0000259" key="11">
    <source>
        <dbReference type="PROSITE" id="PS50893"/>
    </source>
</evidence>
<accession>A0A369NQU8</accession>
<dbReference type="InterPro" id="IPR017871">
    <property type="entry name" value="ABC_transporter-like_CS"/>
</dbReference>
<evidence type="ECO:0000256" key="1">
    <source>
        <dbReference type="ARBA" id="ARBA00004429"/>
    </source>
</evidence>
<evidence type="ECO:0000256" key="10">
    <source>
        <dbReference type="SAM" id="Phobius"/>
    </source>
</evidence>
<keyword evidence="5" id="KW-0547">Nucleotide-binding</keyword>
<evidence type="ECO:0000256" key="6">
    <source>
        <dbReference type="ARBA" id="ARBA00022840"/>
    </source>
</evidence>
<evidence type="ECO:0000313" key="17">
    <source>
        <dbReference type="Proteomes" id="UP000253752"/>
    </source>
</evidence>
<dbReference type="EMBL" id="WPOM01000034">
    <property type="protein sequence ID" value="MVN34029.1"/>
    <property type="molecule type" value="Genomic_DNA"/>
</dbReference>
<evidence type="ECO:0000256" key="4">
    <source>
        <dbReference type="ARBA" id="ARBA00022692"/>
    </source>
</evidence>
<comment type="caution">
    <text evidence="15">The sequence shown here is derived from an EMBL/GenBank/DDBJ whole genome shotgun (WGS) entry which is preliminary data.</text>
</comment>
<dbReference type="Gene3D" id="1.20.1560.10">
    <property type="entry name" value="ABC transporter type 1, transmembrane domain"/>
    <property type="match status" value="1"/>
</dbReference>
<dbReference type="GO" id="GO:0005524">
    <property type="term" value="F:ATP binding"/>
    <property type="evidence" value="ECO:0007669"/>
    <property type="project" value="UniProtKB-KW"/>
</dbReference>
<evidence type="ECO:0000313" key="15">
    <source>
        <dbReference type="EMBL" id="RDB84627.1"/>
    </source>
</evidence>
<name>A0A369NQU8_EGGLN</name>
<dbReference type="PROSITE" id="PS50893">
    <property type="entry name" value="ABC_TRANSPORTER_2"/>
    <property type="match status" value="1"/>
</dbReference>
<reference evidence="17 18" key="1">
    <citation type="journal article" date="2018" name="Elife">
        <title>Discovery and characterization of a prevalent human gut bacterial enzyme sufficient for the inactivation of a family of plant toxins.</title>
        <authorList>
            <person name="Koppel N."/>
            <person name="Bisanz J.E."/>
            <person name="Pandelia M.E."/>
            <person name="Turnbaugh P.J."/>
            <person name="Balskus E.P."/>
        </authorList>
    </citation>
    <scope>NUCLEOTIDE SEQUENCE [LARGE SCALE GENOMIC DNA]</scope>
    <source>
        <strain evidence="16 19">16A</strain>
        <strain evidence="15 18">FAA1-1-60AUCSF</strain>
        <strain evidence="14 17">MR1 #12</strain>
    </source>
</reference>
<keyword evidence="7 10" id="KW-1133">Transmembrane helix</keyword>
<protein>
    <submittedName>
        <fullName evidence="15">ABC transporter ATP-binding protein</fullName>
    </submittedName>
    <submittedName>
        <fullName evidence="13">ATP-binding cassette domain-containing protein</fullName>
    </submittedName>
</protein>
<dbReference type="InterPro" id="IPR039421">
    <property type="entry name" value="Type_1_exporter"/>
</dbReference>
<comment type="subcellular location">
    <subcellularLocation>
        <location evidence="1">Cell inner membrane</location>
        <topology evidence="1">Multi-pass membrane protein</topology>
    </subcellularLocation>
</comment>
<dbReference type="InterPro" id="IPR011527">
    <property type="entry name" value="ABC1_TM_dom"/>
</dbReference>
<gene>
    <name evidence="16" type="ORF">C1853_02610</name>
    <name evidence="15" type="ORF">C1871_09295</name>
    <name evidence="14" type="ORF">C1872_12240</name>
    <name evidence="13" type="ORF">GO726_12770</name>
</gene>
<evidence type="ECO:0000256" key="3">
    <source>
        <dbReference type="ARBA" id="ARBA00022475"/>
    </source>
</evidence>
<comment type="similarity">
    <text evidence="9">Belongs to the ABC transporter superfamily. Siderophore-Fe(3+) uptake transporter (SIUT) (TC 3.A.1.21) family.</text>
</comment>
<feature type="transmembrane region" description="Helical" evidence="10">
    <location>
        <begin position="60"/>
        <end position="79"/>
    </location>
</feature>
<dbReference type="RefSeq" id="WP_009305920.1">
    <property type="nucleotide sequence ID" value="NZ_AP025575.1"/>
</dbReference>
<evidence type="ECO:0000256" key="7">
    <source>
        <dbReference type="ARBA" id="ARBA00022989"/>
    </source>
</evidence>
<keyword evidence="4 10" id="KW-0812">Transmembrane</keyword>
<keyword evidence="2" id="KW-0813">Transport</keyword>
<organism evidence="15 18">
    <name type="scientific">Eggerthella lenta</name>
    <name type="common">Eubacterium lentum</name>
    <dbReference type="NCBI Taxonomy" id="84112"/>
    <lineage>
        <taxon>Bacteria</taxon>
        <taxon>Bacillati</taxon>
        <taxon>Actinomycetota</taxon>
        <taxon>Coriobacteriia</taxon>
        <taxon>Eggerthellales</taxon>
        <taxon>Eggerthellaceae</taxon>
        <taxon>Eggerthella</taxon>
    </lineage>
</organism>
<feature type="transmembrane region" description="Helical" evidence="10">
    <location>
        <begin position="20"/>
        <end position="45"/>
    </location>
</feature>
<dbReference type="GO" id="GO:0016887">
    <property type="term" value="F:ATP hydrolysis activity"/>
    <property type="evidence" value="ECO:0007669"/>
    <property type="project" value="InterPro"/>
</dbReference>
<dbReference type="SUPFAM" id="SSF90123">
    <property type="entry name" value="ABC transporter transmembrane region"/>
    <property type="match status" value="1"/>
</dbReference>
<dbReference type="PROSITE" id="PS50929">
    <property type="entry name" value="ABC_TM1F"/>
    <property type="match status" value="1"/>
</dbReference>
<evidence type="ECO:0000256" key="5">
    <source>
        <dbReference type="ARBA" id="ARBA00022741"/>
    </source>
</evidence>
<evidence type="ECO:0000259" key="12">
    <source>
        <dbReference type="PROSITE" id="PS50929"/>
    </source>
</evidence>
<evidence type="ECO:0000313" key="16">
    <source>
        <dbReference type="EMBL" id="RDC41005.1"/>
    </source>
</evidence>
<dbReference type="CDD" id="cd07346">
    <property type="entry name" value="ABC_6TM_exporters"/>
    <property type="match status" value="1"/>
</dbReference>
<sequence>MLKALKRIIAWTGPYRRNLYLGCVCSFFMTWATAAPVMLAAWMLAQVVDDARGVSTLDPSAVWLSLAAIVACIAARFAFSYGKNRLQESIGYEVAPEVRIRIGTILKRVPLGYFSRMKTGDILATTTTELGMLELNGMKMIDAVVNGYVSVAAVIAFLAVMDWRCALAALAGVGLSALALAGINRRSRKLTPATHEASERLSGAIVEFARGLGTAKSYGRGSSALQPMYAACAQAKKARVDVEFGFTPFNVAHLVALKLASVALVGFAAWACLGGTLPLWMFLAIALLSFTIFGGVEGVADSAHMLGDLNDVLDRLDKIEQARFIDEDGRALDLDRFDIAFEDVAFSYDEGPEARTVLHDVSFAIPEGTTCAIVGPSGSGKTTIANLMARFWDVSAGSVRVGGHDVREFTCDSLLANFSMVFQNVYLFNDTVEANIAFGCPGASHDEVVAAAKRACCHGFIEELPQGYDTVVGEGGSSLSGGQKQRISIARALLKDAPIVVLDEATASVDPENEQLIQQAIGQLTAGKTVVVIAHRLATVEASDQILVVDGGTVAQRGTHDQLMAEGGTYRRFVEIRRRAEGWRIASDDAVAPAPAEDAPMPAAS</sequence>
<dbReference type="PANTHER" id="PTHR24221">
    <property type="entry name" value="ATP-BINDING CASSETTE SUB-FAMILY B"/>
    <property type="match status" value="1"/>
</dbReference>